<dbReference type="SUPFAM" id="SSF54523">
    <property type="entry name" value="Pili subunits"/>
    <property type="match status" value="1"/>
</dbReference>
<reference evidence="8" key="1">
    <citation type="journal article" date="2019" name="Int. J. Syst. Evol. Microbiol.">
        <title>The Global Catalogue of Microorganisms (GCM) 10K type strain sequencing project: providing services to taxonomists for standard genome sequencing and annotation.</title>
        <authorList>
            <consortium name="The Broad Institute Genomics Platform"/>
            <consortium name="The Broad Institute Genome Sequencing Center for Infectious Disease"/>
            <person name="Wu L."/>
            <person name="Ma J."/>
        </authorList>
    </citation>
    <scope>NUCLEOTIDE SEQUENCE [LARGE SCALE GENOMIC DNA]</scope>
    <source>
        <strain evidence="8">JCM 18459</strain>
    </source>
</reference>
<keyword evidence="2" id="KW-0488">Methylation</keyword>
<evidence type="ECO:0000313" key="8">
    <source>
        <dbReference type="Proteomes" id="UP001500221"/>
    </source>
</evidence>
<dbReference type="PANTHER" id="PTHR30093">
    <property type="entry name" value="GENERAL SECRETION PATHWAY PROTEIN G"/>
    <property type="match status" value="1"/>
</dbReference>
<feature type="transmembrane region" description="Helical" evidence="6">
    <location>
        <begin position="20"/>
        <end position="45"/>
    </location>
</feature>
<evidence type="ECO:0000256" key="2">
    <source>
        <dbReference type="ARBA" id="ARBA00022481"/>
    </source>
</evidence>
<evidence type="ECO:0000313" key="7">
    <source>
        <dbReference type="EMBL" id="GAA5142675.1"/>
    </source>
</evidence>
<name>A0ABP9P9D3_9ACTN</name>
<gene>
    <name evidence="7" type="ORF">GCM10023340_06530</name>
</gene>
<dbReference type="InterPro" id="IPR012902">
    <property type="entry name" value="N_methyl_site"/>
</dbReference>
<evidence type="ECO:0000256" key="6">
    <source>
        <dbReference type="SAM" id="Phobius"/>
    </source>
</evidence>
<protein>
    <recommendedName>
        <fullName evidence="9">Prepilin-type N-terminal cleavage/methylation domain-containing protein</fullName>
    </recommendedName>
</protein>
<dbReference type="RefSeq" id="WP_345454481.1">
    <property type="nucleotide sequence ID" value="NZ_BAABKG010000001.1"/>
</dbReference>
<evidence type="ECO:0000256" key="5">
    <source>
        <dbReference type="ARBA" id="ARBA00023136"/>
    </source>
</evidence>
<dbReference type="PRINTS" id="PR00813">
    <property type="entry name" value="BCTERIALGSPG"/>
</dbReference>
<keyword evidence="8" id="KW-1185">Reference proteome</keyword>
<dbReference type="EMBL" id="BAABKG010000001">
    <property type="protein sequence ID" value="GAA5142675.1"/>
    <property type="molecule type" value="Genomic_DNA"/>
</dbReference>
<comment type="caution">
    <text evidence="7">The sequence shown here is derived from an EMBL/GenBank/DDBJ whole genome shotgun (WGS) entry which is preliminary data.</text>
</comment>
<sequence length="134" mass="14018">MRNPTTTTDIETVEVEKDKGFTLVELLVVVVIIGILAAIAIPLFLNQREKAQEAGVKSDLKNAATLMETYYVDNQAYPNQTGLEAMDGFKTSTGNTITVGTASGAGGFCLTGVGESGNSFKYDSLDGGLADGAC</sequence>
<evidence type="ECO:0000256" key="3">
    <source>
        <dbReference type="ARBA" id="ARBA00022692"/>
    </source>
</evidence>
<keyword evidence="4 6" id="KW-1133">Transmembrane helix</keyword>
<comment type="subcellular location">
    <subcellularLocation>
        <location evidence="1">Membrane</location>
        <topology evidence="1">Single-pass membrane protein</topology>
    </subcellularLocation>
</comment>
<dbReference type="InterPro" id="IPR000983">
    <property type="entry name" value="Bac_GSPG_pilin"/>
</dbReference>
<dbReference type="NCBIfam" id="TIGR02532">
    <property type="entry name" value="IV_pilin_GFxxxE"/>
    <property type="match status" value="1"/>
</dbReference>
<evidence type="ECO:0000256" key="1">
    <source>
        <dbReference type="ARBA" id="ARBA00004167"/>
    </source>
</evidence>
<dbReference type="PANTHER" id="PTHR30093:SF44">
    <property type="entry name" value="TYPE II SECRETION SYSTEM CORE PROTEIN G"/>
    <property type="match status" value="1"/>
</dbReference>
<dbReference type="PROSITE" id="PS00409">
    <property type="entry name" value="PROKAR_NTER_METHYL"/>
    <property type="match status" value="1"/>
</dbReference>
<dbReference type="Pfam" id="PF07963">
    <property type="entry name" value="N_methyl"/>
    <property type="match status" value="1"/>
</dbReference>
<dbReference type="InterPro" id="IPR045584">
    <property type="entry name" value="Pilin-like"/>
</dbReference>
<organism evidence="7 8">
    <name type="scientific">Nocardioides marinquilinus</name>
    <dbReference type="NCBI Taxonomy" id="1210400"/>
    <lineage>
        <taxon>Bacteria</taxon>
        <taxon>Bacillati</taxon>
        <taxon>Actinomycetota</taxon>
        <taxon>Actinomycetes</taxon>
        <taxon>Propionibacteriales</taxon>
        <taxon>Nocardioidaceae</taxon>
        <taxon>Nocardioides</taxon>
    </lineage>
</organism>
<dbReference type="Gene3D" id="3.30.700.10">
    <property type="entry name" value="Glycoprotein, Type 4 Pilin"/>
    <property type="match status" value="1"/>
</dbReference>
<dbReference type="Proteomes" id="UP001500221">
    <property type="component" value="Unassembled WGS sequence"/>
</dbReference>
<accession>A0ABP9P9D3</accession>
<keyword evidence="3 6" id="KW-0812">Transmembrane</keyword>
<evidence type="ECO:0000256" key="4">
    <source>
        <dbReference type="ARBA" id="ARBA00022989"/>
    </source>
</evidence>
<proteinExistence type="predicted"/>
<evidence type="ECO:0008006" key="9">
    <source>
        <dbReference type="Google" id="ProtNLM"/>
    </source>
</evidence>
<keyword evidence="5 6" id="KW-0472">Membrane</keyword>